<evidence type="ECO:0000256" key="2">
    <source>
        <dbReference type="ARBA" id="ARBA00022827"/>
    </source>
</evidence>
<dbReference type="InterPro" id="IPR036318">
    <property type="entry name" value="FAD-bd_PCMH-like_sf"/>
</dbReference>
<keyword evidence="2" id="KW-0274">FAD</keyword>
<keyword evidence="1" id="KW-0285">Flavoprotein</keyword>
<reference evidence="5 6" key="1">
    <citation type="submission" date="2024-03" db="EMBL/GenBank/DDBJ databases">
        <title>Bacilli Hybrid Assemblies.</title>
        <authorList>
            <person name="Kovac J."/>
        </authorList>
    </citation>
    <scope>NUCLEOTIDE SEQUENCE [LARGE SCALE GENOMIC DNA]</scope>
    <source>
        <strain evidence="5 6">FSL R7-0666</strain>
    </source>
</reference>
<gene>
    <name evidence="5" type="ORF">MKY91_16190</name>
</gene>
<dbReference type="RefSeq" id="WP_343131328.1">
    <property type="nucleotide sequence ID" value="NZ_JBCITK010000001.1"/>
</dbReference>
<evidence type="ECO:0000256" key="1">
    <source>
        <dbReference type="ARBA" id="ARBA00022630"/>
    </source>
</evidence>
<evidence type="ECO:0000313" key="5">
    <source>
        <dbReference type="EMBL" id="MEN0644693.1"/>
    </source>
</evidence>
<dbReference type="PANTHER" id="PTHR42659:SF2">
    <property type="entry name" value="XANTHINE DEHYDROGENASE SUBUNIT C-RELATED"/>
    <property type="match status" value="1"/>
</dbReference>
<name>A0ABU9VLA5_9BACI</name>
<keyword evidence="3" id="KW-0560">Oxidoreductase</keyword>
<dbReference type="Pfam" id="PF00941">
    <property type="entry name" value="FAD_binding_5"/>
    <property type="match status" value="1"/>
</dbReference>
<sequence>MQMEEMIPRPPSVWLPQTVEEAWQYKETYGVDAEFVAGGTFIQVKREKLGILAPNLISLHLISALQGIEETIEGTITVGANVTLSQCLQHPLFIEGAPVVAKAISTIGAPAIRNQGTLGGNIVYGIGDTLPALLALEATVTTYNASGYSTVPLEEYLHDVDSAMLVAVHIPIVLESKNQYWFYEKVGRREAFVPSSVTVAMCLTWDDTKTFQFVRLIVSGSDHPPQRLQASQSVIEASAMGTLDLEQVKTCLHSDITFSSSTFSSGSYLEMVATNLFYHQFKELIQSS</sequence>
<dbReference type="EMBL" id="JBCITK010000001">
    <property type="protein sequence ID" value="MEN0644693.1"/>
    <property type="molecule type" value="Genomic_DNA"/>
</dbReference>
<dbReference type="InterPro" id="IPR051312">
    <property type="entry name" value="Diverse_Substr_Oxidored"/>
</dbReference>
<proteinExistence type="predicted"/>
<feature type="domain" description="FAD-binding PCMH-type" evidence="4">
    <location>
        <begin position="6"/>
        <end position="175"/>
    </location>
</feature>
<dbReference type="InterPro" id="IPR036683">
    <property type="entry name" value="CO_DH_flav_C_dom_sf"/>
</dbReference>
<organism evidence="5 6">
    <name type="scientific">Alkalicoccobacillus gibsonii</name>
    <dbReference type="NCBI Taxonomy" id="79881"/>
    <lineage>
        <taxon>Bacteria</taxon>
        <taxon>Bacillati</taxon>
        <taxon>Bacillota</taxon>
        <taxon>Bacilli</taxon>
        <taxon>Bacillales</taxon>
        <taxon>Bacillaceae</taxon>
        <taxon>Alkalicoccobacillus</taxon>
    </lineage>
</organism>
<dbReference type="SUPFAM" id="SSF55447">
    <property type="entry name" value="CO dehydrogenase flavoprotein C-terminal domain-like"/>
    <property type="match status" value="1"/>
</dbReference>
<comment type="caution">
    <text evidence="5">The sequence shown here is derived from an EMBL/GenBank/DDBJ whole genome shotgun (WGS) entry which is preliminary data.</text>
</comment>
<dbReference type="PANTHER" id="PTHR42659">
    <property type="entry name" value="XANTHINE DEHYDROGENASE SUBUNIT C-RELATED"/>
    <property type="match status" value="1"/>
</dbReference>
<protein>
    <submittedName>
        <fullName evidence="5">FAD binding domain-containing protein</fullName>
    </submittedName>
</protein>
<evidence type="ECO:0000313" key="6">
    <source>
        <dbReference type="Proteomes" id="UP001418796"/>
    </source>
</evidence>
<dbReference type="InterPro" id="IPR002346">
    <property type="entry name" value="Mopterin_DH_FAD-bd"/>
</dbReference>
<dbReference type="InterPro" id="IPR016166">
    <property type="entry name" value="FAD-bd_PCMH"/>
</dbReference>
<dbReference type="Gene3D" id="3.30.390.50">
    <property type="entry name" value="CO dehydrogenase flavoprotein, C-terminal domain"/>
    <property type="match status" value="1"/>
</dbReference>
<accession>A0ABU9VLA5</accession>
<evidence type="ECO:0000256" key="3">
    <source>
        <dbReference type="ARBA" id="ARBA00023002"/>
    </source>
</evidence>
<dbReference type="SUPFAM" id="SSF56176">
    <property type="entry name" value="FAD-binding/transporter-associated domain-like"/>
    <property type="match status" value="1"/>
</dbReference>
<dbReference type="InterPro" id="IPR016169">
    <property type="entry name" value="FAD-bd_PCMH_sub2"/>
</dbReference>
<keyword evidence="6" id="KW-1185">Reference proteome</keyword>
<dbReference type="Gene3D" id="3.30.465.10">
    <property type="match status" value="1"/>
</dbReference>
<dbReference type="PROSITE" id="PS51387">
    <property type="entry name" value="FAD_PCMH"/>
    <property type="match status" value="1"/>
</dbReference>
<evidence type="ECO:0000259" key="4">
    <source>
        <dbReference type="PROSITE" id="PS51387"/>
    </source>
</evidence>
<dbReference type="Proteomes" id="UP001418796">
    <property type="component" value="Unassembled WGS sequence"/>
</dbReference>